<protein>
    <submittedName>
        <fullName evidence="2">Aminotransferase yhxA</fullName>
    </submittedName>
</protein>
<dbReference type="EMBL" id="JARTFS010000023">
    <property type="protein sequence ID" value="MED4404046.1"/>
    <property type="molecule type" value="Genomic_DNA"/>
</dbReference>
<organism evidence="2 3">
    <name type="scientific">Metabacillus fastidiosus</name>
    <dbReference type="NCBI Taxonomy" id="1458"/>
    <lineage>
        <taxon>Bacteria</taxon>
        <taxon>Bacillati</taxon>
        <taxon>Bacillota</taxon>
        <taxon>Bacilli</taxon>
        <taxon>Bacillales</taxon>
        <taxon>Bacillaceae</taxon>
        <taxon>Metabacillus</taxon>
    </lineage>
</organism>
<feature type="compositionally biased region" description="Low complexity" evidence="1">
    <location>
        <begin position="91"/>
        <end position="101"/>
    </location>
</feature>
<name>A0ABU6P3Y6_9BACI</name>
<evidence type="ECO:0000256" key="1">
    <source>
        <dbReference type="SAM" id="MobiDB-lite"/>
    </source>
</evidence>
<feature type="compositionally biased region" description="Gly residues" evidence="1">
    <location>
        <begin position="102"/>
        <end position="111"/>
    </location>
</feature>
<dbReference type="GO" id="GO:0008483">
    <property type="term" value="F:transaminase activity"/>
    <property type="evidence" value="ECO:0007669"/>
    <property type="project" value="UniProtKB-KW"/>
</dbReference>
<dbReference type="PROSITE" id="PS51257">
    <property type="entry name" value="PROKAR_LIPOPROTEIN"/>
    <property type="match status" value="1"/>
</dbReference>
<dbReference type="Proteomes" id="UP001342826">
    <property type="component" value="Unassembled WGS sequence"/>
</dbReference>
<accession>A0ABU6P3Y6</accession>
<dbReference type="RefSeq" id="WP_328015961.1">
    <property type="nucleotide sequence ID" value="NZ_JARTFS010000023.1"/>
</dbReference>
<keyword evidence="3" id="KW-1185">Reference proteome</keyword>
<gene>
    <name evidence="2" type="ORF">P9271_22425</name>
</gene>
<proteinExistence type="predicted"/>
<keyword evidence="2" id="KW-0032">Aminotransferase</keyword>
<comment type="caution">
    <text evidence="2">The sequence shown here is derived from an EMBL/GenBank/DDBJ whole genome shotgun (WGS) entry which is preliminary data.</text>
</comment>
<sequence>MGKTRKIMAGITTTALTFGLIGCGSNSANLPPKPKDSNCDDWDWDDDKGVWVCDDDGSSHRGHYYYGGHYYNNKNSLSKSSAYKSYKDSSSFKGGIKTSSGFGSGSKVFGG</sequence>
<evidence type="ECO:0000313" key="2">
    <source>
        <dbReference type="EMBL" id="MED4404046.1"/>
    </source>
</evidence>
<feature type="region of interest" description="Disordered" evidence="1">
    <location>
        <begin position="91"/>
        <end position="111"/>
    </location>
</feature>
<reference evidence="2 3" key="1">
    <citation type="submission" date="2023-03" db="EMBL/GenBank/DDBJ databases">
        <title>Bacillus Genome Sequencing.</title>
        <authorList>
            <person name="Dunlap C."/>
        </authorList>
    </citation>
    <scope>NUCLEOTIDE SEQUENCE [LARGE SCALE GENOMIC DNA]</scope>
    <source>
        <strain evidence="2 3">NRS-1717</strain>
    </source>
</reference>
<evidence type="ECO:0000313" key="3">
    <source>
        <dbReference type="Proteomes" id="UP001342826"/>
    </source>
</evidence>
<keyword evidence="2" id="KW-0808">Transferase</keyword>